<evidence type="ECO:0000256" key="8">
    <source>
        <dbReference type="ARBA" id="ARBA00023136"/>
    </source>
</evidence>
<dbReference type="AlphaFoldDB" id="A0AAP8TSW3"/>
<dbReference type="Pfam" id="PF01032">
    <property type="entry name" value="FecCD"/>
    <property type="match status" value="1"/>
</dbReference>
<feature type="transmembrane region" description="Helical" evidence="12">
    <location>
        <begin position="198"/>
        <end position="216"/>
    </location>
</feature>
<dbReference type="GO" id="GO:0005886">
    <property type="term" value="C:plasma membrane"/>
    <property type="evidence" value="ECO:0007669"/>
    <property type="project" value="UniProtKB-SubCell"/>
</dbReference>
<gene>
    <name evidence="13" type="ORF">CD158_07235</name>
</gene>
<keyword evidence="8 12" id="KW-0472">Membrane</keyword>
<keyword evidence="5" id="KW-1003">Cell membrane</keyword>
<feature type="transmembrane region" description="Helical" evidence="12">
    <location>
        <begin position="308"/>
        <end position="326"/>
    </location>
</feature>
<evidence type="ECO:0000256" key="9">
    <source>
        <dbReference type="ARBA" id="ARBA00025320"/>
    </source>
</evidence>
<dbReference type="Proteomes" id="UP000242470">
    <property type="component" value="Unassembled WGS sequence"/>
</dbReference>
<proteinExistence type="inferred from homology"/>
<dbReference type="InterPro" id="IPR000522">
    <property type="entry name" value="ABC_transptr_permease_BtuC"/>
</dbReference>
<evidence type="ECO:0000256" key="4">
    <source>
        <dbReference type="ARBA" id="ARBA00022448"/>
    </source>
</evidence>
<keyword evidence="6 12" id="KW-0812">Transmembrane</keyword>
<feature type="transmembrane region" description="Helical" evidence="12">
    <location>
        <begin position="96"/>
        <end position="115"/>
    </location>
</feature>
<evidence type="ECO:0000313" key="14">
    <source>
        <dbReference type="Proteomes" id="UP000242470"/>
    </source>
</evidence>
<keyword evidence="4" id="KW-0813">Transport</keyword>
<accession>A0AAP8TSW3</accession>
<evidence type="ECO:0000256" key="5">
    <source>
        <dbReference type="ARBA" id="ARBA00022475"/>
    </source>
</evidence>
<evidence type="ECO:0000256" key="3">
    <source>
        <dbReference type="ARBA" id="ARBA00018524"/>
    </source>
</evidence>
<comment type="subcellular location">
    <subcellularLocation>
        <location evidence="1">Cell membrane</location>
        <topology evidence="1">Multi-pass membrane protein</topology>
    </subcellularLocation>
</comment>
<feature type="transmembrane region" description="Helical" evidence="12">
    <location>
        <begin position="283"/>
        <end position="301"/>
    </location>
</feature>
<comment type="similarity">
    <text evidence="2">Belongs to the binding-protein-dependent transport system permease family. FecCD subfamily.</text>
</comment>
<evidence type="ECO:0000313" key="13">
    <source>
        <dbReference type="EMBL" id="PNZ66987.1"/>
    </source>
</evidence>
<dbReference type="EMBL" id="PPQW01000045">
    <property type="protein sequence ID" value="PNZ66987.1"/>
    <property type="molecule type" value="Genomic_DNA"/>
</dbReference>
<evidence type="ECO:0000256" key="7">
    <source>
        <dbReference type="ARBA" id="ARBA00022989"/>
    </source>
</evidence>
<protein>
    <recommendedName>
        <fullName evidence="3">Probable heme-iron transport system permease protein IsdF</fullName>
    </recommendedName>
    <alternativeName>
        <fullName evidence="11">Iron-regulated surface determinant protein F</fullName>
    </alternativeName>
    <alternativeName>
        <fullName evidence="10">Staphylococcal iron-regulated protein G</fullName>
    </alternativeName>
</protein>
<comment type="function">
    <text evidence="9">Part of the binding-protein-dependent transport system for heme-iron. Responsible for the translocation of the substrate across the membrane.</text>
</comment>
<dbReference type="InterPro" id="IPR037294">
    <property type="entry name" value="ABC_BtuC-like"/>
</dbReference>
<sequence length="333" mass="35164">MQTNNKGNFHFITTLIVTAILLVVALIFSITYGAADIHISTIMDAIFHYDVTNQQHNIISEIRIPRDIGALLVGVSLATAGAVIQGVTKNSLADPGLIGLNSGALFMLALTLGFFPAAPFLVLMFAGFLGAMLGGTIVLMMGRARSDGFNPMRIILAGAAVSAMLTALSQGIALAFRINQDLTFWTAGGVSGTNWNQLFWSTPFILIALICILVMSKQLTILNLGESLAKGLGQNVSLIRGVSLVLSMILAGIAVAMVGQVAFVGLIVPHIVRYLVGTDYSRVIPMTALLGALLVLVTDTLARMLGEAPMGAIISFIGVPYFLYLVKKGGRAA</sequence>
<evidence type="ECO:0000256" key="11">
    <source>
        <dbReference type="ARBA" id="ARBA00031465"/>
    </source>
</evidence>
<comment type="caution">
    <text evidence="13">The sequence shown here is derived from an EMBL/GenBank/DDBJ whole genome shotgun (WGS) entry which is preliminary data.</text>
</comment>
<evidence type="ECO:0000256" key="10">
    <source>
        <dbReference type="ARBA" id="ARBA00031149"/>
    </source>
</evidence>
<organism evidence="13 14">
    <name type="scientific">Staphylococcus auricularis</name>
    <dbReference type="NCBI Taxonomy" id="29379"/>
    <lineage>
        <taxon>Bacteria</taxon>
        <taxon>Bacillati</taxon>
        <taxon>Bacillota</taxon>
        <taxon>Bacilli</taxon>
        <taxon>Bacillales</taxon>
        <taxon>Staphylococcaceae</taxon>
        <taxon>Staphylococcus</taxon>
    </lineage>
</organism>
<feature type="transmembrane region" description="Helical" evidence="12">
    <location>
        <begin position="237"/>
        <end position="263"/>
    </location>
</feature>
<dbReference type="Gene3D" id="1.10.3470.10">
    <property type="entry name" value="ABC transporter involved in vitamin B12 uptake, BtuC"/>
    <property type="match status" value="1"/>
</dbReference>
<feature type="transmembrane region" description="Helical" evidence="12">
    <location>
        <begin position="68"/>
        <end position="84"/>
    </location>
</feature>
<reference evidence="13 14" key="1">
    <citation type="submission" date="2017-08" db="EMBL/GenBank/DDBJ databases">
        <title>Draft genome sequences of 64 type strains of genus Staph aureus.</title>
        <authorList>
            <person name="Cole K."/>
            <person name="Golubchik T."/>
            <person name="Russell J."/>
            <person name="Foster D."/>
            <person name="Llewelyn M."/>
            <person name="Wilson D."/>
            <person name="Crook D."/>
            <person name="Paul J."/>
        </authorList>
    </citation>
    <scope>NUCLEOTIDE SEQUENCE [LARGE SCALE GENOMIC DNA]</scope>
    <source>
        <strain evidence="13 14">NCTC 12101</strain>
    </source>
</reference>
<evidence type="ECO:0000256" key="2">
    <source>
        <dbReference type="ARBA" id="ARBA00007935"/>
    </source>
</evidence>
<evidence type="ECO:0000256" key="12">
    <source>
        <dbReference type="SAM" id="Phobius"/>
    </source>
</evidence>
<feature type="transmembrane region" description="Helical" evidence="12">
    <location>
        <begin position="12"/>
        <end position="35"/>
    </location>
</feature>
<feature type="transmembrane region" description="Helical" evidence="12">
    <location>
        <begin position="154"/>
        <end position="178"/>
    </location>
</feature>
<dbReference type="GO" id="GO:0033214">
    <property type="term" value="P:siderophore-iron import into cell"/>
    <property type="evidence" value="ECO:0007669"/>
    <property type="project" value="TreeGrafter"/>
</dbReference>
<evidence type="ECO:0000256" key="6">
    <source>
        <dbReference type="ARBA" id="ARBA00022692"/>
    </source>
</evidence>
<name>A0AAP8TSW3_9STAP</name>
<feature type="transmembrane region" description="Helical" evidence="12">
    <location>
        <begin position="121"/>
        <end position="142"/>
    </location>
</feature>
<dbReference type="FunFam" id="1.10.3470.10:FF:000001">
    <property type="entry name" value="Vitamin B12 ABC transporter permease BtuC"/>
    <property type="match status" value="1"/>
</dbReference>
<evidence type="ECO:0000256" key="1">
    <source>
        <dbReference type="ARBA" id="ARBA00004651"/>
    </source>
</evidence>
<keyword evidence="7 12" id="KW-1133">Transmembrane helix</keyword>
<dbReference type="CDD" id="cd06550">
    <property type="entry name" value="TM_ABC_iron-siderophores_like"/>
    <property type="match status" value="1"/>
</dbReference>
<dbReference type="GeneID" id="64982885"/>
<dbReference type="PANTHER" id="PTHR30472:SF58">
    <property type="entry name" value="IRON(3+)-HYDROXAMATE IMPORT SYSTEM PERMEASE PROTEIN FHUB"/>
    <property type="match status" value="1"/>
</dbReference>
<dbReference type="RefSeq" id="WP_059108070.1">
    <property type="nucleotide sequence ID" value="NZ_AP024589.1"/>
</dbReference>
<dbReference type="SUPFAM" id="SSF81345">
    <property type="entry name" value="ABC transporter involved in vitamin B12 uptake, BtuC"/>
    <property type="match status" value="1"/>
</dbReference>
<dbReference type="GO" id="GO:0022857">
    <property type="term" value="F:transmembrane transporter activity"/>
    <property type="evidence" value="ECO:0007669"/>
    <property type="project" value="InterPro"/>
</dbReference>
<dbReference type="PANTHER" id="PTHR30472">
    <property type="entry name" value="FERRIC ENTEROBACTIN TRANSPORT SYSTEM PERMEASE PROTEIN"/>
    <property type="match status" value="1"/>
</dbReference>